<dbReference type="Pfam" id="PF01553">
    <property type="entry name" value="Acyltransferase"/>
    <property type="match status" value="1"/>
</dbReference>
<keyword evidence="1" id="KW-0472">Membrane</keyword>
<evidence type="ECO:0000313" key="4">
    <source>
        <dbReference type="Proteomes" id="UP000494040"/>
    </source>
</evidence>
<proteinExistence type="predicted"/>
<dbReference type="GeneID" id="106662635"/>
<accession>A0A8I6TC04</accession>
<reference evidence="3" key="1">
    <citation type="submission" date="2022-01" db="UniProtKB">
        <authorList>
            <consortium name="EnsemblMetazoa"/>
        </authorList>
    </citation>
    <scope>IDENTIFICATION</scope>
</reference>
<dbReference type="GO" id="GO:0016746">
    <property type="term" value="F:acyltransferase activity"/>
    <property type="evidence" value="ECO:0007669"/>
    <property type="project" value="InterPro"/>
</dbReference>
<sequence length="320" mass="36874">MFQTISDYLYSYLIEYIDIDFTLWLSWMLMPLILTFLLPMVILALFYTTAVILYVYKYWDRLKYAYENDFWDGARKTVAALWDAHGWIWHGYEIRGMENIPEDEAVLFVYYHGTLPVDLYYFIARIYLVTNKLIHTVGDRFLFNVPGWSIISEGIKVIPGTLQTCSAILKEGNSLAISPGGVFEAQFGGPDYRLMWKRRLGFAKVALDAKVSIVPMFTQNVREAFRNVTFGRRIWLKLYLKTRLPLVPIYGGFPVKLITHVGKPISYNVCDGTPEDLQKIVAKAISDLIDTHQKLPGSILRGVVERVYATPKPTELIKED</sequence>
<evidence type="ECO:0000256" key="1">
    <source>
        <dbReference type="SAM" id="Phobius"/>
    </source>
</evidence>
<dbReference type="AlphaFoldDB" id="A0A8I6TC04"/>
<dbReference type="EnsemblMetazoa" id="XM_014386856.2">
    <property type="protein sequence ID" value="XP_014242342.1"/>
    <property type="gene ID" value="LOC106662635"/>
</dbReference>
<evidence type="ECO:0000259" key="2">
    <source>
        <dbReference type="Pfam" id="PF01553"/>
    </source>
</evidence>
<keyword evidence="4" id="KW-1185">Reference proteome</keyword>
<dbReference type="InterPro" id="IPR002123">
    <property type="entry name" value="Plipid/glycerol_acylTrfase"/>
</dbReference>
<keyword evidence="1" id="KW-1133">Transmembrane helix</keyword>
<dbReference type="OMA" id="SYWNGAR"/>
<organism evidence="3 4">
    <name type="scientific">Cimex lectularius</name>
    <name type="common">Bed bug</name>
    <name type="synonym">Acanthia lectularia</name>
    <dbReference type="NCBI Taxonomy" id="79782"/>
    <lineage>
        <taxon>Eukaryota</taxon>
        <taxon>Metazoa</taxon>
        <taxon>Ecdysozoa</taxon>
        <taxon>Arthropoda</taxon>
        <taxon>Hexapoda</taxon>
        <taxon>Insecta</taxon>
        <taxon>Pterygota</taxon>
        <taxon>Neoptera</taxon>
        <taxon>Paraneoptera</taxon>
        <taxon>Hemiptera</taxon>
        <taxon>Heteroptera</taxon>
        <taxon>Panheteroptera</taxon>
        <taxon>Cimicomorpha</taxon>
        <taxon>Cimicidae</taxon>
        <taxon>Cimex</taxon>
    </lineage>
</organism>
<dbReference type="EnsemblMetazoa" id="XM_014386855.2">
    <property type="protein sequence ID" value="XP_014242341.1"/>
    <property type="gene ID" value="LOC106662635"/>
</dbReference>
<dbReference type="KEGG" id="clec:106662635"/>
<protein>
    <recommendedName>
        <fullName evidence="2">Phospholipid/glycerol acyltransferase domain-containing protein</fullName>
    </recommendedName>
</protein>
<dbReference type="PANTHER" id="PTHR22753">
    <property type="entry name" value="TRANSMEMBRANE PROTEIN 68"/>
    <property type="match status" value="1"/>
</dbReference>
<dbReference type="Proteomes" id="UP000494040">
    <property type="component" value="Unassembled WGS sequence"/>
</dbReference>
<dbReference type="RefSeq" id="XP_014242342.1">
    <property type="nucleotide sequence ID" value="XM_014386856.2"/>
</dbReference>
<dbReference type="GO" id="GO:0016020">
    <property type="term" value="C:membrane"/>
    <property type="evidence" value="ECO:0007669"/>
    <property type="project" value="TreeGrafter"/>
</dbReference>
<keyword evidence="1" id="KW-0812">Transmembrane</keyword>
<dbReference type="PANTHER" id="PTHR22753:SF14">
    <property type="entry name" value="MONOACYLGLYCEROL_DIACYLGLYCEROL O-ACYLTRANSFERASE"/>
    <property type="match status" value="1"/>
</dbReference>
<dbReference type="RefSeq" id="XP_014242341.1">
    <property type="nucleotide sequence ID" value="XM_014386855.2"/>
</dbReference>
<name>A0A8I6TC04_CIMLE</name>
<dbReference type="OrthoDB" id="44277at2759"/>
<dbReference type="CDD" id="cd07987">
    <property type="entry name" value="LPLAT_MGAT-like"/>
    <property type="match status" value="1"/>
</dbReference>
<feature type="domain" description="Phospholipid/glycerol acyltransferase" evidence="2">
    <location>
        <begin position="93"/>
        <end position="216"/>
    </location>
</feature>
<evidence type="ECO:0000313" key="3">
    <source>
        <dbReference type="EnsemblMetazoa" id="XP_014242342.1"/>
    </source>
</evidence>
<feature type="transmembrane region" description="Helical" evidence="1">
    <location>
        <begin position="32"/>
        <end position="56"/>
    </location>
</feature>